<feature type="compositionally biased region" description="Basic and acidic residues" evidence="1">
    <location>
        <begin position="53"/>
        <end position="62"/>
    </location>
</feature>
<dbReference type="AlphaFoldDB" id="A0A0F7VLR4"/>
<organism evidence="2 3">
    <name type="scientific">Streptomyces leeuwenhoekii</name>
    <dbReference type="NCBI Taxonomy" id="1437453"/>
    <lineage>
        <taxon>Bacteria</taxon>
        <taxon>Bacillati</taxon>
        <taxon>Actinomycetota</taxon>
        <taxon>Actinomycetes</taxon>
        <taxon>Kitasatosporales</taxon>
        <taxon>Streptomycetaceae</taxon>
        <taxon>Streptomyces</taxon>
    </lineage>
</organism>
<protein>
    <submittedName>
        <fullName evidence="2">Uncharacterized protein</fullName>
    </submittedName>
</protein>
<reference evidence="2 3" key="1">
    <citation type="submission" date="2015-02" db="EMBL/GenBank/DDBJ databases">
        <authorList>
            <person name="Gomez-Escribano P.J."/>
        </authorList>
    </citation>
    <scope>NUCLEOTIDE SEQUENCE [LARGE SCALE GENOMIC DNA]</scope>
    <source>
        <strain evidence="3">C34 (DSM 42122 / NRRL B-24963)</strain>
    </source>
</reference>
<evidence type="ECO:0000313" key="3">
    <source>
        <dbReference type="Proteomes" id="UP000035016"/>
    </source>
</evidence>
<evidence type="ECO:0000313" key="2">
    <source>
        <dbReference type="EMBL" id="CQR59845.1"/>
    </source>
</evidence>
<gene>
    <name evidence="2" type="primary">sle_03830</name>
</gene>
<dbReference type="KEGG" id="sle:sle_03830"/>
<feature type="region of interest" description="Disordered" evidence="1">
    <location>
        <begin position="53"/>
        <end position="149"/>
    </location>
</feature>
<sequence length="302" mass="32051">MVEFLRSGMFPVSSRQGSLARFRPSGAALADASVAGIAGGTEDGCAGAAELRRQVETARSDSRGGSGVGASGDRPGGARRSPGRSGHDGSARSGRGGSVRRSARGGIGGGPGGPWRQLAPAKPQPMPPAHRGQPCPEQPGQRTWTGPGCDQPGLFSMTWLTVHREVFRRLVRGRLGAAAAAQVSGSGRGWSALPTASLATASMLQCRRFGREEYARSRCMAHRPRSPPDAPYSHSSYQATCSARPTRVYASAPSEPEISRLVELDSPHARTRSGCRAANAPHWHRQALQSRPHPRIRVRIRF</sequence>
<evidence type="ECO:0000256" key="1">
    <source>
        <dbReference type="SAM" id="MobiDB-lite"/>
    </source>
</evidence>
<dbReference type="Proteomes" id="UP000035016">
    <property type="component" value="Chromosome Chromosome"/>
</dbReference>
<name>A0A0F7VLR4_STRLW</name>
<proteinExistence type="predicted"/>
<accession>A0A0F7VLR4</accession>
<dbReference type="EMBL" id="LN831790">
    <property type="protein sequence ID" value="CQR59845.1"/>
    <property type="molecule type" value="Genomic_DNA"/>
</dbReference>